<dbReference type="PRINTS" id="PR00702">
    <property type="entry name" value="ACRIFLAVINRP"/>
</dbReference>
<feature type="region of interest" description="Disordered" evidence="1">
    <location>
        <begin position="1056"/>
        <end position="1075"/>
    </location>
</feature>
<gene>
    <name evidence="3" type="ORF">A4R35_15160</name>
</gene>
<dbReference type="GO" id="GO:0005886">
    <property type="term" value="C:plasma membrane"/>
    <property type="evidence" value="ECO:0007669"/>
    <property type="project" value="TreeGrafter"/>
</dbReference>
<dbReference type="InterPro" id="IPR001036">
    <property type="entry name" value="Acrflvin-R"/>
</dbReference>
<dbReference type="PANTHER" id="PTHR32063:SF0">
    <property type="entry name" value="SWARMING MOTILITY PROTEIN SWRC"/>
    <property type="match status" value="1"/>
</dbReference>
<feature type="transmembrane region" description="Helical" evidence="2">
    <location>
        <begin position="567"/>
        <end position="587"/>
    </location>
</feature>
<feature type="transmembrane region" description="Helical" evidence="2">
    <location>
        <begin position="1021"/>
        <end position="1047"/>
    </location>
</feature>
<dbReference type="EMBL" id="MCIF01000002">
    <property type="protein sequence ID" value="RAQ96875.1"/>
    <property type="molecule type" value="Genomic_DNA"/>
</dbReference>
<comment type="caution">
    <text evidence="3">The sequence shown here is derived from an EMBL/GenBank/DDBJ whole genome shotgun (WGS) entry which is preliminary data.</text>
</comment>
<dbReference type="Pfam" id="PF00873">
    <property type="entry name" value="ACR_tran"/>
    <property type="match status" value="2"/>
</dbReference>
<evidence type="ECO:0000256" key="1">
    <source>
        <dbReference type="SAM" id="MobiDB-lite"/>
    </source>
</evidence>
<feature type="transmembrane region" description="Helical" evidence="2">
    <location>
        <begin position="378"/>
        <end position="396"/>
    </location>
</feature>
<dbReference type="AlphaFoldDB" id="A0A328VS20"/>
<dbReference type="SUPFAM" id="SSF82866">
    <property type="entry name" value="Multidrug efflux transporter AcrB transmembrane domain"/>
    <property type="match status" value="2"/>
</dbReference>
<dbReference type="Gene3D" id="1.20.1640.10">
    <property type="entry name" value="Multidrug efflux transporter AcrB transmembrane domain"/>
    <property type="match status" value="3"/>
</dbReference>
<reference evidence="3 4" key="1">
    <citation type="submission" date="2016-08" db="EMBL/GenBank/DDBJ databases">
        <title>Analysis of Carbohydrate Active Enzymes in Thermogemmatispora T81 Reveals Carbohydrate Degradation Ability.</title>
        <authorList>
            <person name="Tomazini A."/>
            <person name="Lal S."/>
            <person name="Stott M."/>
            <person name="Henrissat B."/>
            <person name="Polikarpov I."/>
            <person name="Sparling R."/>
            <person name="Levin D.B."/>
        </authorList>
    </citation>
    <scope>NUCLEOTIDE SEQUENCE [LARGE SCALE GENOMIC DNA]</scope>
    <source>
        <strain evidence="3 4">T81</strain>
    </source>
</reference>
<dbReference type="Gene3D" id="3.30.2090.10">
    <property type="entry name" value="Multidrug efflux transporter AcrB TolC docking domain, DN and DC subdomains"/>
    <property type="match status" value="3"/>
</dbReference>
<dbReference type="Gene3D" id="3.30.70.1320">
    <property type="entry name" value="Multidrug efflux transporter AcrB pore domain like"/>
    <property type="match status" value="2"/>
</dbReference>
<evidence type="ECO:0000313" key="3">
    <source>
        <dbReference type="EMBL" id="RAQ96875.1"/>
    </source>
</evidence>
<dbReference type="PANTHER" id="PTHR32063">
    <property type="match status" value="1"/>
</dbReference>
<feature type="transmembrane region" description="Helical" evidence="2">
    <location>
        <begin position="890"/>
        <end position="909"/>
    </location>
</feature>
<feature type="transmembrane region" description="Helical" evidence="2">
    <location>
        <begin position="403"/>
        <end position="420"/>
    </location>
</feature>
<organism evidence="3 4">
    <name type="scientific">Thermogemmatispora tikiterensis</name>
    <dbReference type="NCBI Taxonomy" id="1825093"/>
    <lineage>
        <taxon>Bacteria</taxon>
        <taxon>Bacillati</taxon>
        <taxon>Chloroflexota</taxon>
        <taxon>Ktedonobacteria</taxon>
        <taxon>Thermogemmatisporales</taxon>
        <taxon>Thermogemmatisporaceae</taxon>
        <taxon>Thermogemmatispora</taxon>
    </lineage>
</organism>
<keyword evidence="2" id="KW-0812">Transmembrane</keyword>
<feature type="transmembrane region" description="Helical" evidence="2">
    <location>
        <begin position="916"/>
        <end position="936"/>
    </location>
</feature>
<keyword evidence="4" id="KW-1185">Reference proteome</keyword>
<dbReference type="InterPro" id="IPR027463">
    <property type="entry name" value="AcrB_DN_DC_subdom"/>
</dbReference>
<dbReference type="OrthoDB" id="8270at2"/>
<feature type="transmembrane region" description="Helical" evidence="2">
    <location>
        <begin position="503"/>
        <end position="530"/>
    </location>
</feature>
<dbReference type="Gene3D" id="3.30.70.1430">
    <property type="entry name" value="Multidrug efflux transporter AcrB pore domain"/>
    <property type="match status" value="2"/>
</dbReference>
<feature type="transmembrane region" description="Helical" evidence="2">
    <location>
        <begin position="942"/>
        <end position="967"/>
    </location>
</feature>
<feature type="transmembrane region" description="Helical" evidence="2">
    <location>
        <begin position="471"/>
        <end position="491"/>
    </location>
</feature>
<dbReference type="SUPFAM" id="SSF82714">
    <property type="entry name" value="Multidrug efflux transporter AcrB TolC docking domain, DN and DC subdomains"/>
    <property type="match status" value="2"/>
</dbReference>
<feature type="transmembrane region" description="Helical" evidence="2">
    <location>
        <begin position="426"/>
        <end position="450"/>
    </location>
</feature>
<proteinExistence type="predicted"/>
<dbReference type="GO" id="GO:0042910">
    <property type="term" value="F:xenobiotic transmembrane transporter activity"/>
    <property type="evidence" value="ECO:0007669"/>
    <property type="project" value="TreeGrafter"/>
</dbReference>
<evidence type="ECO:0008006" key="5">
    <source>
        <dbReference type="Google" id="ProtNLM"/>
    </source>
</evidence>
<keyword evidence="2" id="KW-1133">Transmembrane helix</keyword>
<dbReference type="SUPFAM" id="SSF82693">
    <property type="entry name" value="Multidrug efflux transporter AcrB pore domain, PN1, PN2, PC1 and PC2 subdomains"/>
    <property type="match status" value="2"/>
</dbReference>
<evidence type="ECO:0000256" key="2">
    <source>
        <dbReference type="SAM" id="Phobius"/>
    </source>
</evidence>
<name>A0A328VS20_9CHLR</name>
<dbReference type="Gene3D" id="3.30.70.1440">
    <property type="entry name" value="Multidrug efflux transporter AcrB pore domain"/>
    <property type="match status" value="1"/>
</dbReference>
<sequence length="1075" mass="113740">MHRLAKLSMANRSIVALATIAVLLLGGYIIPLLKQELLPPLVYPAISVITAYPGAAPAQVEQDVTDPLESNFQGNSNVQRITSQSSQGLSVITIYYNFGTDLDRAQQTISEEINKAQSSLPSNVTPQVQQYDFADVPIIILAVSSDQNQQDLAVRLKQIVVPALQGINGVANVSITGVRQQIVSITLDPKKLQQHNLTVNQVEQVLQANNITLPAGQQTTNDQTLAVRVGNTLGSLDDLKNLVVGEQAVLPQGQFPSSSAAASASSAAALQQQQIAASSSASAAAAAGVTLKPIKLGDVATVKEDLAPSTTLTRTNGQPSLGISITKTNDGNAVTISQEVNNQIPDLERKLGYNARITVVSDQAPYIQESVRDLAREGLLGALFAVVVILIFLLSVRSTLVTAISIPLSIVIALIGLWVGNYSLNLLTLSGLTIAVGRVVDDSIVVLENIYRHLRGGEDKRTAVLAGVKEVATAVTASTLTTVCVFLPLAFIGDIVGEYAHPLAFSVTVALLASLLVALTIIPVLAYWFLKSPAEKTQSERALPQEKPSFLERGYVPLVRWVTHHRAITLVVALLLFLGSCALFPLLPVNVFGNQGATSFRFSQKLDPTASLSRIDAAARPVENVLSTIPDIQAYQVTIGGGGSSLLNLGPGSSNGNSATYTVTVKSSTDLDRVQQTVRDRLKTLQGVGTFTFLQTSNSNIVDITVQAPDETTLRQAAQQVYDAVANTPNTTDVSSDLSSAVPLIDVHVDPTKALAHGLTAVQVGQLLQMVYSGTTVTHVTLNGVQQDVDLKLGTAPTSLQQLRDLQLPTGSGSIRLGDIATVSQVNGPTQISHLNGTRTATITLTATIDNVGAVTHDVEKRINSLHLPNGASASLGTNTSLQNQALQQFYFVLLVAIPLVYIVMVATFRSLVQPLILLISIPFAGVGSLILAAITRTPIGISSLFGFLMLIGIVVTNAIVLIDLVNQYRARGLDARAAVVEGGRRRLRPILMTALATIMALIPMALGIGGGDSLLISGDLAIVVIGGLTSSTMLTLLLVPTLYVLVEDIKERFTRRPAPPTTGGGERTEAIATH</sequence>
<evidence type="ECO:0000313" key="4">
    <source>
        <dbReference type="Proteomes" id="UP000248706"/>
    </source>
</evidence>
<keyword evidence="2" id="KW-0472">Membrane</keyword>
<feature type="transmembrane region" description="Helical" evidence="2">
    <location>
        <begin position="988"/>
        <end position="1009"/>
    </location>
</feature>
<accession>A0A328VS20</accession>
<protein>
    <recommendedName>
        <fullName evidence="5">Hydrogenase expression protein</fullName>
    </recommendedName>
</protein>
<dbReference type="Proteomes" id="UP000248706">
    <property type="component" value="Unassembled WGS sequence"/>
</dbReference>